<dbReference type="AlphaFoldDB" id="I2C5T8"/>
<dbReference type="EMBL" id="CP003332">
    <property type="protein sequence ID" value="AFJ62012.1"/>
    <property type="molecule type" value="Genomic_DNA"/>
</dbReference>
<proteinExistence type="predicted"/>
<protein>
    <submittedName>
        <fullName evidence="2">Uncharacterized protein</fullName>
    </submittedName>
</protein>
<feature type="transmembrane region" description="Helical" evidence="1">
    <location>
        <begin position="59"/>
        <end position="76"/>
    </location>
</feature>
<dbReference type="HOGENOM" id="CLU_1782924_0_0_9"/>
<keyword evidence="1" id="KW-0812">Transmembrane</keyword>
<reference evidence="2 3" key="1">
    <citation type="journal article" date="2012" name="J. Biotechnol.">
        <title>Genome sequence of the plant growth promoting strain Bacillus amyloliquefaciens subsp. plantarum B9601-Y2 and expression of mersacidin and other secondary metabolites.</title>
        <authorList>
            <person name="He P."/>
            <person name="Hao K."/>
            <person name="Blom J."/>
            <person name="Ruckert C."/>
            <person name="Vater J."/>
            <person name="Mao Z."/>
            <person name="Wu Y."/>
            <person name="Hou M."/>
            <person name="He P."/>
            <person name="He Y."/>
            <person name="Borriss R."/>
        </authorList>
    </citation>
    <scope>NUCLEOTIDE SEQUENCE [LARGE SCALE GENOMIC DNA]</scope>
    <source>
        <strain evidence="2">Y2</strain>
    </source>
</reference>
<organism evidence="2 3">
    <name type="scientific">Bacillus amyloliquefaciens (strain Y2)</name>
    <name type="common">Bacillus amyloliquefaciens subsp. plantarum (strain B9601-Y2)</name>
    <dbReference type="NCBI Taxonomy" id="1155777"/>
    <lineage>
        <taxon>Bacteria</taxon>
        <taxon>Bacillati</taxon>
        <taxon>Bacillota</taxon>
        <taxon>Bacilli</taxon>
        <taxon>Bacillales</taxon>
        <taxon>Bacillaceae</taxon>
        <taxon>Bacillus</taxon>
        <taxon>Bacillus amyloliquefaciens group</taxon>
    </lineage>
</organism>
<gene>
    <name evidence="2" type="ORF">MUS_2048</name>
</gene>
<accession>I2C5T8</accession>
<keyword evidence="1" id="KW-0472">Membrane</keyword>
<evidence type="ECO:0000313" key="3">
    <source>
        <dbReference type="Proteomes" id="UP000002878"/>
    </source>
</evidence>
<evidence type="ECO:0000256" key="1">
    <source>
        <dbReference type="SAM" id="Phobius"/>
    </source>
</evidence>
<dbReference type="KEGG" id="bqy:MUS_2048"/>
<evidence type="ECO:0000313" key="2">
    <source>
        <dbReference type="EMBL" id="AFJ62012.1"/>
    </source>
</evidence>
<name>I2C5T8_BACAY</name>
<feature type="transmembrane region" description="Helical" evidence="1">
    <location>
        <begin position="15"/>
        <end position="38"/>
    </location>
</feature>
<sequence>MNEIPLNNVMTYTKFLFFFSSLYGELESICVILAYTFCSPRVINLISLMFSANKYAASINVKYVITIHLLILFFRAEELNPTALFKFIDRLGRSSFYDTIQHYHEFGTYIVENNVQHYSSKQCMVKIVASNSKYTATVCTILDIV</sequence>
<keyword evidence="1" id="KW-1133">Transmembrane helix</keyword>
<dbReference type="Proteomes" id="UP000002878">
    <property type="component" value="Chromosome"/>
</dbReference>